<dbReference type="EMBL" id="HBIF01001030">
    <property type="protein sequence ID" value="CAE0317610.1"/>
    <property type="molecule type" value="Transcribed_RNA"/>
</dbReference>
<dbReference type="SUPFAM" id="SSF55144">
    <property type="entry name" value="LigT-like"/>
    <property type="match status" value="1"/>
</dbReference>
<dbReference type="PANTHER" id="PTHR15934:SF2">
    <property type="entry name" value="A-KINASE ANCHOR PROTEIN 7-LIKE PHOSPHOESTERASE DOMAIN-CONTAINING PROTEIN"/>
    <property type="match status" value="1"/>
</dbReference>
<dbReference type="InterPro" id="IPR009097">
    <property type="entry name" value="Cyclic_Pdiesterase"/>
</dbReference>
<dbReference type="GO" id="GO:0010738">
    <property type="term" value="P:regulation of protein kinase A signaling"/>
    <property type="evidence" value="ECO:0007669"/>
    <property type="project" value="TreeGrafter"/>
</dbReference>
<dbReference type="PANTHER" id="PTHR15934">
    <property type="entry name" value="RNA 2',3'-CYCLIC PHOSPHODIESTERASE"/>
    <property type="match status" value="1"/>
</dbReference>
<dbReference type="InterPro" id="IPR052641">
    <property type="entry name" value="AKAP7_isoform_gamma"/>
</dbReference>
<dbReference type="InterPro" id="IPR019510">
    <property type="entry name" value="AKAP7-like_phosphoesterase"/>
</dbReference>
<reference evidence="2" key="1">
    <citation type="submission" date="2021-01" db="EMBL/GenBank/DDBJ databases">
        <authorList>
            <person name="Corre E."/>
            <person name="Pelletier E."/>
            <person name="Niang G."/>
            <person name="Scheremetjew M."/>
            <person name="Finn R."/>
            <person name="Kale V."/>
            <person name="Holt S."/>
            <person name="Cochrane G."/>
            <person name="Meng A."/>
            <person name="Brown T."/>
            <person name="Cohen L."/>
        </authorList>
    </citation>
    <scope>NUCLEOTIDE SEQUENCE</scope>
</reference>
<organism evidence="2">
    <name type="scientific">Fabrea salina</name>
    <dbReference type="NCBI Taxonomy" id="342563"/>
    <lineage>
        <taxon>Eukaryota</taxon>
        <taxon>Sar</taxon>
        <taxon>Alveolata</taxon>
        <taxon>Ciliophora</taxon>
        <taxon>Postciliodesmatophora</taxon>
        <taxon>Heterotrichea</taxon>
        <taxon>Heterotrichida</taxon>
        <taxon>Fabreidae</taxon>
        <taxon>Fabrea</taxon>
    </lineage>
</organism>
<dbReference type="Gene3D" id="3.90.1140.10">
    <property type="entry name" value="Cyclic phosphodiesterase"/>
    <property type="match status" value="1"/>
</dbReference>
<protein>
    <recommendedName>
        <fullName evidence="1">A-kinase anchor protein 7-like phosphoesterase domain-containing protein</fullName>
    </recommendedName>
</protein>
<accession>A0A7S3IAJ2</accession>
<name>A0A7S3IAJ2_9CILI</name>
<feature type="domain" description="A-kinase anchor protein 7-like phosphoesterase" evidence="1">
    <location>
        <begin position="10"/>
        <end position="204"/>
    </location>
</feature>
<dbReference type="GO" id="GO:0034237">
    <property type="term" value="F:protein kinase A regulatory subunit binding"/>
    <property type="evidence" value="ECO:0007669"/>
    <property type="project" value="TreeGrafter"/>
</dbReference>
<dbReference type="GO" id="GO:0005829">
    <property type="term" value="C:cytosol"/>
    <property type="evidence" value="ECO:0007669"/>
    <property type="project" value="TreeGrafter"/>
</dbReference>
<evidence type="ECO:0000313" key="2">
    <source>
        <dbReference type="EMBL" id="CAE0317610.1"/>
    </source>
</evidence>
<gene>
    <name evidence="2" type="ORF">FSAL1345_LOCUS879</name>
</gene>
<dbReference type="AlphaFoldDB" id="A0A7S3IAJ2"/>
<dbReference type="Pfam" id="PF10469">
    <property type="entry name" value="AKAP7_NLS"/>
    <property type="match status" value="1"/>
</dbReference>
<sequence length="209" mass="24345">MAIIMPKKRPTHFLSLPLYSNATLKEFQTHISNFPIPGLKLHNFTKPETFHITLGVLYLPNLDYLFSASMALQNFKLKFSSPFNLLLKFSGLGVFGEPQSARVLKLGLQNTESKFMLESFHAELMHELVKSGACTYRDLASQRVNFCPFEFSYHLTLAKTKFNKRFDATWILENYEDVQLGCFEVNRIQLCRMDRKRSKHYPVEYEVFI</sequence>
<evidence type="ECO:0000259" key="1">
    <source>
        <dbReference type="Pfam" id="PF10469"/>
    </source>
</evidence>
<proteinExistence type="predicted"/>